<dbReference type="PANTHER" id="PTHR21580">
    <property type="entry name" value="SHIPPO-1-RELATED"/>
    <property type="match status" value="1"/>
</dbReference>
<reference evidence="2 3" key="1">
    <citation type="journal article" date="2021" name="Sci. Rep.">
        <title>Genome sequencing of the multicellular alga Astrephomene provides insights into convergent evolution of germ-soma differentiation.</title>
        <authorList>
            <person name="Yamashita S."/>
            <person name="Yamamoto K."/>
            <person name="Matsuzaki R."/>
            <person name="Suzuki S."/>
            <person name="Yamaguchi H."/>
            <person name="Hirooka S."/>
            <person name="Minakuchi Y."/>
            <person name="Miyagishima S."/>
            <person name="Kawachi M."/>
            <person name="Toyoda A."/>
            <person name="Nozaki H."/>
        </authorList>
    </citation>
    <scope>NUCLEOTIDE SEQUENCE [LARGE SCALE GENOMIC DNA]</scope>
    <source>
        <strain evidence="2 3">NIES-4017</strain>
    </source>
</reference>
<feature type="region of interest" description="Disordered" evidence="1">
    <location>
        <begin position="105"/>
        <end position="174"/>
    </location>
</feature>
<organism evidence="2 3">
    <name type="scientific">Astrephomene gubernaculifera</name>
    <dbReference type="NCBI Taxonomy" id="47775"/>
    <lineage>
        <taxon>Eukaryota</taxon>
        <taxon>Viridiplantae</taxon>
        <taxon>Chlorophyta</taxon>
        <taxon>core chlorophytes</taxon>
        <taxon>Chlorophyceae</taxon>
        <taxon>CS clade</taxon>
        <taxon>Chlamydomonadales</taxon>
        <taxon>Astrephomenaceae</taxon>
        <taxon>Astrephomene</taxon>
    </lineage>
</organism>
<dbReference type="Proteomes" id="UP001054857">
    <property type="component" value="Unassembled WGS sequence"/>
</dbReference>
<dbReference type="InterPro" id="IPR010736">
    <property type="entry name" value="SHIPPO-rpt"/>
</dbReference>
<name>A0AAD3DJB4_9CHLO</name>
<feature type="region of interest" description="Disordered" evidence="1">
    <location>
        <begin position="498"/>
        <end position="517"/>
    </location>
</feature>
<dbReference type="Pfam" id="PF07004">
    <property type="entry name" value="SHIPPO-rpt"/>
    <property type="match status" value="3"/>
</dbReference>
<evidence type="ECO:0000313" key="3">
    <source>
        <dbReference type="Proteomes" id="UP001054857"/>
    </source>
</evidence>
<accession>A0AAD3DJB4</accession>
<dbReference type="PANTHER" id="PTHR21580:SF28">
    <property type="entry name" value="BOREALIN N-TERMINAL DOMAIN-CONTAINING PROTEIN-RELATED"/>
    <property type="match status" value="1"/>
</dbReference>
<comment type="caution">
    <text evidence="2">The sequence shown here is derived from an EMBL/GenBank/DDBJ whole genome shotgun (WGS) entry which is preliminary data.</text>
</comment>
<sequence length="674" mass="68405">MSHTVPSASGGFVYRAERMSPTRTQTATQPAVGPGAYEIVRSIDPNPAPVPFHTSAERVLAANPTTSAVTPGPGAYSASNSAPGSLGGPASPFVSGVPRLPVEPEGRARREVPGPGTYDAANQWVRGSPHYRPAGRSHRSPSRRPSHAAERVLQLLPRRRPTAPSVPGRGESYGYEEEADGSLVLQAPPEKSHTGVGRDTVGPGKYELGGGGPFARPAGTAWANSRTNRGLKVESYTPGVGTYNLADSGPRKHGAGLLVTIGGVEVVFGGSSGTSSFVSKAPRPLQRYPAGSPGPGDYDNLPAPTAASATCPSAAAALRTTSAGFGTTALRGSWEVDPTLARSAPTYWRNPGPGAYEDPRARFGAKPSPGLILAVSEDGAAAAAAGAGGAAGAAGAGGGAAAAGSGTGGVVVQSVTAIAPFKTSSPRFGSSDNAVPGPGEYHPDAVTSLEYDTFKRVSGSRPAGAFGGSTGRFPYSRGASSPARLAVPGVLAVQEGEGTPGPAHYEPRAAGGGRTVGRAGTSNFASRTGRFRPVTAPPAVPDLSDYDGTNPLRGDPSRLGPGAYTPERPTGRPRYNQAPMKIVPFGTDSHRARVELPSSSTPGPGRYPPVDPHAHKPTTIPPPKAGFSGQADRFGASSTFTPGPGAYVPTPTGGSIVRKSFNVSYNGSTPVCAR</sequence>
<dbReference type="AlphaFoldDB" id="A0AAD3DJB4"/>
<feature type="region of interest" description="Disordered" evidence="1">
    <location>
        <begin position="1"/>
        <end position="33"/>
    </location>
</feature>
<evidence type="ECO:0000313" key="2">
    <source>
        <dbReference type="EMBL" id="GFR42896.1"/>
    </source>
</evidence>
<feature type="compositionally biased region" description="Basic residues" evidence="1">
    <location>
        <begin position="133"/>
        <end position="146"/>
    </location>
</feature>
<dbReference type="InterPro" id="IPR051291">
    <property type="entry name" value="CIMAP"/>
</dbReference>
<evidence type="ECO:0000256" key="1">
    <source>
        <dbReference type="SAM" id="MobiDB-lite"/>
    </source>
</evidence>
<gene>
    <name evidence="2" type="ORF">Agub_g3889</name>
</gene>
<keyword evidence="3" id="KW-1185">Reference proteome</keyword>
<feature type="region of interest" description="Disordered" evidence="1">
    <location>
        <begin position="65"/>
        <end position="90"/>
    </location>
</feature>
<evidence type="ECO:0008006" key="4">
    <source>
        <dbReference type="Google" id="ProtNLM"/>
    </source>
</evidence>
<dbReference type="EMBL" id="BMAR01000004">
    <property type="protein sequence ID" value="GFR42896.1"/>
    <property type="molecule type" value="Genomic_DNA"/>
</dbReference>
<feature type="region of interest" description="Disordered" evidence="1">
    <location>
        <begin position="523"/>
        <end position="578"/>
    </location>
</feature>
<protein>
    <recommendedName>
        <fullName evidence="4">Sperm-tail PG-rich repeat</fullName>
    </recommendedName>
</protein>
<feature type="region of interest" description="Disordered" evidence="1">
    <location>
        <begin position="596"/>
        <end position="654"/>
    </location>
</feature>
<proteinExistence type="predicted"/>